<dbReference type="SUPFAM" id="SSF50978">
    <property type="entry name" value="WD40 repeat-like"/>
    <property type="match status" value="1"/>
</dbReference>
<keyword evidence="3" id="KW-0853">WD repeat</keyword>
<dbReference type="EMBL" id="JAAPAO010000203">
    <property type="protein sequence ID" value="KAF4667788.1"/>
    <property type="molecule type" value="Genomic_DNA"/>
</dbReference>
<dbReference type="InterPro" id="IPR036322">
    <property type="entry name" value="WD40_repeat_dom_sf"/>
</dbReference>
<dbReference type="GO" id="GO:0006364">
    <property type="term" value="P:rRNA processing"/>
    <property type="evidence" value="ECO:0007669"/>
    <property type="project" value="UniProtKB-KW"/>
</dbReference>
<comment type="subcellular location">
    <subcellularLocation>
        <location evidence="1">Nucleus</location>
        <location evidence="1">Nucleolus</location>
    </subcellularLocation>
</comment>
<comment type="caution">
    <text evidence="6">The sequence shown here is derived from an EMBL/GenBank/DDBJ whole genome shotgun (WGS) entry which is preliminary data.</text>
</comment>
<organism evidence="6 7">
    <name type="scientific">Perkinsus chesapeaki</name>
    <name type="common">Clam parasite</name>
    <name type="synonym">Perkinsus andrewsi</name>
    <dbReference type="NCBI Taxonomy" id="330153"/>
    <lineage>
        <taxon>Eukaryota</taxon>
        <taxon>Sar</taxon>
        <taxon>Alveolata</taxon>
        <taxon>Perkinsozoa</taxon>
        <taxon>Perkinsea</taxon>
        <taxon>Perkinsida</taxon>
        <taxon>Perkinsidae</taxon>
        <taxon>Perkinsus</taxon>
    </lineage>
</organism>
<keyword evidence="7" id="KW-1185">Reference proteome</keyword>
<evidence type="ECO:0000313" key="7">
    <source>
        <dbReference type="Proteomes" id="UP000591131"/>
    </source>
</evidence>
<reference evidence="6 7" key="1">
    <citation type="submission" date="2020-04" db="EMBL/GenBank/DDBJ databases">
        <title>Perkinsus chesapeaki whole genome sequence.</title>
        <authorList>
            <person name="Bogema D.R."/>
        </authorList>
    </citation>
    <scope>NUCLEOTIDE SEQUENCE [LARGE SCALE GENOMIC DNA]</scope>
    <source>
        <strain evidence="6">ATCC PRA-425</strain>
    </source>
</reference>
<name>A0A7J6M893_PERCH</name>
<dbReference type="AlphaFoldDB" id="A0A7J6M893"/>
<accession>A0A7J6M893</accession>
<evidence type="ECO:0000256" key="1">
    <source>
        <dbReference type="ARBA" id="ARBA00004604"/>
    </source>
</evidence>
<evidence type="ECO:0000256" key="4">
    <source>
        <dbReference type="ARBA" id="ARBA00022737"/>
    </source>
</evidence>
<dbReference type="OrthoDB" id="1935146at2759"/>
<evidence type="ECO:0000256" key="2">
    <source>
        <dbReference type="ARBA" id="ARBA00022552"/>
    </source>
</evidence>
<evidence type="ECO:0000313" key="6">
    <source>
        <dbReference type="EMBL" id="KAF4667788.1"/>
    </source>
</evidence>
<dbReference type="InterPro" id="IPR015943">
    <property type="entry name" value="WD40/YVTN_repeat-like_dom_sf"/>
</dbReference>
<protein>
    <submittedName>
        <fullName evidence="6">U3 snoRNP protein</fullName>
    </submittedName>
</protein>
<sequence>MNKLQTVVKVATLQPWNHITGVTPVLEILTSGESPVPLSPDTATSAVGLLDMPRLPKTIAHDPPLRDFGQANSDVPFHGLFNQGALETQNLLYNAQQALSTPTPTPDELAWNLKASGSSGEAAPAAPAKAAWVDEDDEDLPEVDLTSHNRLKKLRASRDEAKVSVKEYESRLRSRFTQMSGRQAWATQPATGEDSDDDFVPSLKKISDPTKLAIRRLTNVTVRQKSGYQPVTVLAWHPREKLLLSASKFSDSFRLNKVDGKKNTEVYSAKLKDFKIQSAAFLNNQEVAAVGPQGTVCLFDVNKQTVTAVKGACGTSRRDRKLWCLAPLGTKYFATATQGGEVLVSDTRSRKLAAKVQLGGPASVVMWHPNNGNLICADGRANVYEWDVGTRRCVSKVHDDLAVSITCGAPFDKGLAFGTSSSTMDVVDFKQEGGGGLGDFRTICDSLVNPLTSVCSMKGNVIFGATNAKNSAIRATNAGTSQTYSNWPTTISNLGRVESLAAKEDWLAMGNSRGQVLLFNVD</sequence>
<dbReference type="Proteomes" id="UP000591131">
    <property type="component" value="Unassembled WGS sequence"/>
</dbReference>
<evidence type="ECO:0000256" key="3">
    <source>
        <dbReference type="ARBA" id="ARBA00022574"/>
    </source>
</evidence>
<dbReference type="Gene3D" id="2.130.10.10">
    <property type="entry name" value="YVTN repeat-like/Quinoprotein amine dehydrogenase"/>
    <property type="match status" value="1"/>
</dbReference>
<dbReference type="PANTHER" id="PTHR18359:SF0">
    <property type="entry name" value="U3 SMALL NUCLEOLAR RNA-ASSOCIATED PROTEIN 18 HOMOLOG"/>
    <property type="match status" value="1"/>
</dbReference>
<dbReference type="PANTHER" id="PTHR18359">
    <property type="entry name" value="WD-REPEAT PROTEIN-RELATED"/>
    <property type="match status" value="1"/>
</dbReference>
<dbReference type="GO" id="GO:0034388">
    <property type="term" value="C:Pwp2p-containing subcomplex of 90S preribosome"/>
    <property type="evidence" value="ECO:0007669"/>
    <property type="project" value="TreeGrafter"/>
</dbReference>
<keyword evidence="5" id="KW-0539">Nucleus</keyword>
<evidence type="ECO:0000256" key="5">
    <source>
        <dbReference type="ARBA" id="ARBA00023242"/>
    </source>
</evidence>
<proteinExistence type="predicted"/>
<keyword evidence="2" id="KW-0698">rRNA processing</keyword>
<gene>
    <name evidence="6" type="primary">UTP18</name>
    <name evidence="6" type="ORF">FOL47_003377</name>
</gene>
<dbReference type="InterPro" id="IPR045161">
    <property type="entry name" value="Utp18"/>
</dbReference>
<keyword evidence="4" id="KW-0677">Repeat</keyword>
<dbReference type="GO" id="GO:0032040">
    <property type="term" value="C:small-subunit processome"/>
    <property type="evidence" value="ECO:0007669"/>
    <property type="project" value="TreeGrafter"/>
</dbReference>